<evidence type="ECO:0000313" key="2">
    <source>
        <dbReference type="Proteomes" id="UP000232722"/>
    </source>
</evidence>
<sequence>MSWGSPSGIPRRGCDKFPDKIRGYPADVVEACAAVPYGFGINACQVYQKDV</sequence>
<comment type="caution">
    <text evidence="1">The sequence shown here is derived from an EMBL/GenBank/DDBJ whole genome shotgun (WGS) entry which is preliminary data.</text>
</comment>
<evidence type="ECO:0000313" key="1">
    <source>
        <dbReference type="EMBL" id="PKC17090.1"/>
    </source>
</evidence>
<accession>A0A2N0QDG1</accession>
<dbReference type="Proteomes" id="UP000232722">
    <property type="component" value="Unassembled WGS sequence"/>
</dbReference>
<reference evidence="1 2" key="1">
    <citation type="submission" date="2016-04" db="EMBL/GenBank/DDBJ databases">
        <title>Genome analyses suggest a sexual origin of heterokaryosis in a supposedly ancient asexual fungus.</title>
        <authorList>
            <person name="Ropars J."/>
            <person name="Sedzielewska K."/>
            <person name="Noel J."/>
            <person name="Charron P."/>
            <person name="Farinelli L."/>
            <person name="Marton T."/>
            <person name="Kruger M."/>
            <person name="Pelin A."/>
            <person name="Brachmann A."/>
            <person name="Corradi N."/>
        </authorList>
    </citation>
    <scope>NUCLEOTIDE SEQUENCE [LARGE SCALE GENOMIC DNA]</scope>
    <source>
        <strain evidence="1 2">A5</strain>
    </source>
</reference>
<proteinExistence type="predicted"/>
<protein>
    <submittedName>
        <fullName evidence="1">Uncharacterized protein</fullName>
    </submittedName>
</protein>
<dbReference type="AlphaFoldDB" id="A0A2N0QDG1"/>
<name>A0A2N0QDG1_9GLOM</name>
<reference evidence="1 2" key="2">
    <citation type="submission" date="2017-09" db="EMBL/GenBank/DDBJ databases">
        <title>Extensive intraspecific genome diversity in a model arbuscular mycorrhizal fungus.</title>
        <authorList>
            <person name="Chen E.C."/>
            <person name="Morin E."/>
            <person name="Beaudet D."/>
            <person name="Noel J."/>
            <person name="Ndikumana S."/>
            <person name="Charron P."/>
            <person name="St-Onge C."/>
            <person name="Giorgi J."/>
            <person name="Grigoriev I.V."/>
            <person name="Roux C."/>
            <person name="Martin F.M."/>
            <person name="Corradi N."/>
        </authorList>
    </citation>
    <scope>NUCLEOTIDE SEQUENCE [LARGE SCALE GENOMIC DNA]</scope>
    <source>
        <strain evidence="1 2">A5</strain>
    </source>
</reference>
<organism evidence="1 2">
    <name type="scientific">Rhizophagus irregularis</name>
    <dbReference type="NCBI Taxonomy" id="588596"/>
    <lineage>
        <taxon>Eukaryota</taxon>
        <taxon>Fungi</taxon>
        <taxon>Fungi incertae sedis</taxon>
        <taxon>Mucoromycota</taxon>
        <taxon>Glomeromycotina</taxon>
        <taxon>Glomeromycetes</taxon>
        <taxon>Glomerales</taxon>
        <taxon>Glomeraceae</taxon>
        <taxon>Rhizophagus</taxon>
    </lineage>
</organism>
<dbReference type="EMBL" id="LLXJ01000026">
    <property type="protein sequence ID" value="PKC17090.1"/>
    <property type="molecule type" value="Genomic_DNA"/>
</dbReference>
<gene>
    <name evidence="1" type="ORF">RhiirA5_406284</name>
</gene>